<dbReference type="PRINTS" id="PR00069">
    <property type="entry name" value="ALDKETRDTASE"/>
</dbReference>
<sequence>MTIETLTIEGIATPVSRIGLGTWAIGGWMWGGADDERSVTTIRTALERGINLIDTAPVYGFGHSEEVVGKALEGVRDQAVIATKVALDWNEGGPRRNSTPARIRQEIEDSLRRLRTDRIDLYQVHWPDPLVPIEETAAELEKLRQEGKILAIGVSNFSIEQMDAFRSAAPLASVQPPYNLFERAIETDVLPYARGKGLVVLGYGALCRGLLSGRMNSSTTFDGDDLRKSDPKFKAPRFEQYLAAVEALKSLARERHGKSVLALAIRWVLDQGPTVALWGARRPDQLDGIDEAFGWTLSQQDLQDIDDLLAEHITDPVGPEFMAPPTRKG</sequence>
<dbReference type="InterPro" id="IPR036812">
    <property type="entry name" value="NAD(P)_OxRdtase_dom_sf"/>
</dbReference>
<evidence type="ECO:0000259" key="2">
    <source>
        <dbReference type="Pfam" id="PF00248"/>
    </source>
</evidence>
<dbReference type="FunFam" id="3.20.20.100:FF:000004">
    <property type="entry name" value="Oxidoreductase, aldo/keto reductase"/>
    <property type="match status" value="1"/>
</dbReference>
<evidence type="ECO:0000313" key="4">
    <source>
        <dbReference type="Proteomes" id="UP001139682"/>
    </source>
</evidence>
<gene>
    <name evidence="3" type="ORF">MST27_12375</name>
</gene>
<proteinExistence type="predicted"/>
<dbReference type="CDD" id="cd19148">
    <property type="entry name" value="AKR_AKR11B1"/>
    <property type="match status" value="1"/>
</dbReference>
<dbReference type="Pfam" id="PF00248">
    <property type="entry name" value="Aldo_ket_red"/>
    <property type="match status" value="1"/>
</dbReference>
<dbReference type="SUPFAM" id="SSF51430">
    <property type="entry name" value="NAD(P)-linked oxidoreductase"/>
    <property type="match status" value="1"/>
</dbReference>
<dbReference type="InterPro" id="IPR020471">
    <property type="entry name" value="AKR"/>
</dbReference>
<dbReference type="GO" id="GO:0005829">
    <property type="term" value="C:cytosol"/>
    <property type="evidence" value="ECO:0007669"/>
    <property type="project" value="UniProtKB-ARBA"/>
</dbReference>
<keyword evidence="1" id="KW-0560">Oxidoreductase</keyword>
<evidence type="ECO:0000256" key="1">
    <source>
        <dbReference type="ARBA" id="ARBA00023002"/>
    </source>
</evidence>
<protein>
    <submittedName>
        <fullName evidence="3">Aldo/keto reductase</fullName>
    </submittedName>
</protein>
<dbReference type="RefSeq" id="WP_243606244.1">
    <property type="nucleotide sequence ID" value="NZ_JALGRD010000006.1"/>
</dbReference>
<dbReference type="PANTHER" id="PTHR43364:SF4">
    <property type="entry name" value="NAD(P)-LINKED OXIDOREDUCTASE SUPERFAMILY PROTEIN"/>
    <property type="match status" value="1"/>
</dbReference>
<reference evidence="3" key="1">
    <citation type="submission" date="2022-03" db="EMBL/GenBank/DDBJ databases">
        <title>Pseudomonas marianensis sp. nov., a marine bacterium isolated from deep-sea sediments of the Mariana Trench.</title>
        <authorList>
            <person name="Wei Y."/>
        </authorList>
    </citation>
    <scope>NUCLEOTIDE SEQUENCE</scope>
    <source>
        <strain evidence="3">PS1</strain>
    </source>
</reference>
<accession>A0A9X2ASW5</accession>
<dbReference type="Proteomes" id="UP001139682">
    <property type="component" value="Unassembled WGS sequence"/>
</dbReference>
<evidence type="ECO:0000313" key="3">
    <source>
        <dbReference type="EMBL" id="MCJ0974165.1"/>
    </source>
</evidence>
<dbReference type="GO" id="GO:0016491">
    <property type="term" value="F:oxidoreductase activity"/>
    <property type="evidence" value="ECO:0007669"/>
    <property type="project" value="UniProtKB-KW"/>
</dbReference>
<dbReference type="AlphaFoldDB" id="A0A9X2ASW5"/>
<dbReference type="PANTHER" id="PTHR43364">
    <property type="entry name" value="NADH-SPECIFIC METHYLGLYOXAL REDUCTASE-RELATED"/>
    <property type="match status" value="1"/>
</dbReference>
<dbReference type="EMBL" id="JALGRD010000006">
    <property type="protein sequence ID" value="MCJ0974165.1"/>
    <property type="molecule type" value="Genomic_DNA"/>
</dbReference>
<comment type="caution">
    <text evidence="3">The sequence shown here is derived from an EMBL/GenBank/DDBJ whole genome shotgun (WGS) entry which is preliminary data.</text>
</comment>
<feature type="domain" description="NADP-dependent oxidoreductase" evidence="2">
    <location>
        <begin position="17"/>
        <end position="309"/>
    </location>
</feature>
<dbReference type="InterPro" id="IPR050523">
    <property type="entry name" value="AKR_Detox_Biosynth"/>
</dbReference>
<dbReference type="Gene3D" id="3.20.20.100">
    <property type="entry name" value="NADP-dependent oxidoreductase domain"/>
    <property type="match status" value="1"/>
</dbReference>
<name>A0A9X2ASW5_9GAMM</name>
<organism evidence="3 4">
    <name type="scientific">Stutzerimonas marianensis</name>
    <dbReference type="NCBI Taxonomy" id="2929513"/>
    <lineage>
        <taxon>Bacteria</taxon>
        <taxon>Pseudomonadati</taxon>
        <taxon>Pseudomonadota</taxon>
        <taxon>Gammaproteobacteria</taxon>
        <taxon>Pseudomonadales</taxon>
        <taxon>Pseudomonadaceae</taxon>
        <taxon>Stutzerimonas</taxon>
    </lineage>
</organism>
<dbReference type="InterPro" id="IPR023210">
    <property type="entry name" value="NADP_OxRdtase_dom"/>
</dbReference>
<keyword evidence="4" id="KW-1185">Reference proteome</keyword>